<dbReference type="RefSeq" id="WP_191748611.1">
    <property type="nucleotide sequence ID" value="NZ_JACSQC010000007.1"/>
</dbReference>
<protein>
    <recommendedName>
        <fullName evidence="5">DUF2946 domain-containing protein</fullName>
    </recommendedName>
</protein>
<dbReference type="InterPro" id="IPR046151">
    <property type="entry name" value="DUF6153"/>
</dbReference>
<evidence type="ECO:0000256" key="2">
    <source>
        <dbReference type="SAM" id="Phobius"/>
    </source>
</evidence>
<feature type="transmembrane region" description="Helical" evidence="2">
    <location>
        <begin position="108"/>
        <end position="129"/>
    </location>
</feature>
<dbReference type="Pfam" id="PF19650">
    <property type="entry name" value="DUF6153"/>
    <property type="match status" value="1"/>
</dbReference>
<keyword evidence="2" id="KW-1133">Transmembrane helix</keyword>
<proteinExistence type="predicted"/>
<organism evidence="3 4">
    <name type="scientific">Arthrobacter pullicola</name>
    <dbReference type="NCBI Taxonomy" id="2762224"/>
    <lineage>
        <taxon>Bacteria</taxon>
        <taxon>Bacillati</taxon>
        <taxon>Actinomycetota</taxon>
        <taxon>Actinomycetes</taxon>
        <taxon>Micrococcales</taxon>
        <taxon>Micrococcaceae</taxon>
        <taxon>Arthrobacter</taxon>
    </lineage>
</organism>
<feature type="compositionally biased region" description="Polar residues" evidence="1">
    <location>
        <begin position="62"/>
        <end position="71"/>
    </location>
</feature>
<feature type="transmembrane region" description="Helical" evidence="2">
    <location>
        <begin position="21"/>
        <end position="42"/>
    </location>
</feature>
<keyword evidence="2" id="KW-0812">Transmembrane</keyword>
<accession>A0ABR8YLH4</accession>
<name>A0ABR8YLH4_9MICC</name>
<feature type="region of interest" description="Disordered" evidence="1">
    <location>
        <begin position="56"/>
        <end position="95"/>
    </location>
</feature>
<comment type="caution">
    <text evidence="3">The sequence shown here is derived from an EMBL/GenBank/DDBJ whole genome shotgun (WGS) entry which is preliminary data.</text>
</comment>
<keyword evidence="4" id="KW-1185">Reference proteome</keyword>
<evidence type="ECO:0000313" key="3">
    <source>
        <dbReference type="EMBL" id="MBD8045064.1"/>
    </source>
</evidence>
<reference evidence="3 4" key="1">
    <citation type="submission" date="2020-08" db="EMBL/GenBank/DDBJ databases">
        <title>A Genomic Blueprint of the Chicken Gut Microbiome.</title>
        <authorList>
            <person name="Gilroy R."/>
            <person name="Ravi A."/>
            <person name="Getino M."/>
            <person name="Pursley I."/>
            <person name="Horton D.L."/>
            <person name="Alikhan N.-F."/>
            <person name="Baker D."/>
            <person name="Gharbi K."/>
            <person name="Hall N."/>
            <person name="Watson M."/>
            <person name="Adriaenssens E.M."/>
            <person name="Foster-Nyarko E."/>
            <person name="Jarju S."/>
            <person name="Secka A."/>
            <person name="Antonio M."/>
            <person name="Oren A."/>
            <person name="Chaudhuri R."/>
            <person name="La Ragione R.M."/>
            <person name="Hildebrand F."/>
            <person name="Pallen M.J."/>
        </authorList>
    </citation>
    <scope>NUCLEOTIDE SEQUENCE [LARGE SCALE GENOMIC DNA]</scope>
    <source>
        <strain evidence="3 4">Sa2BUA2</strain>
    </source>
</reference>
<gene>
    <name evidence="3" type="ORF">H9638_14725</name>
</gene>
<feature type="compositionally biased region" description="Low complexity" evidence="1">
    <location>
        <begin position="81"/>
        <end position="95"/>
    </location>
</feature>
<evidence type="ECO:0000313" key="4">
    <source>
        <dbReference type="Proteomes" id="UP000652763"/>
    </source>
</evidence>
<dbReference type="Proteomes" id="UP000652763">
    <property type="component" value="Unassembled WGS sequence"/>
</dbReference>
<evidence type="ECO:0008006" key="5">
    <source>
        <dbReference type="Google" id="ProtNLM"/>
    </source>
</evidence>
<sequence length="165" mass="16271">MRAGIRAAAGHALTIRSTPQLLTTTLGLLAILAGILGMHMLADPHAAAGHAAGNPAAAHSAVSPSGTSADSDGTALRHSADPAAAAAPASDGGHSSEACPECGPAGCAAGLCMMFLVLLSISALIGALVSRRQRTPDRPDPPRAVPARLAPPAAPSLVQLCISRT</sequence>
<evidence type="ECO:0000256" key="1">
    <source>
        <dbReference type="SAM" id="MobiDB-lite"/>
    </source>
</evidence>
<keyword evidence="2" id="KW-0472">Membrane</keyword>
<dbReference type="EMBL" id="JACSQC010000007">
    <property type="protein sequence ID" value="MBD8045064.1"/>
    <property type="molecule type" value="Genomic_DNA"/>
</dbReference>